<dbReference type="AlphaFoldDB" id="A0A0L0FH39"/>
<evidence type="ECO:0000313" key="2">
    <source>
        <dbReference type="Proteomes" id="UP000054560"/>
    </source>
</evidence>
<keyword evidence="2" id="KW-1185">Reference proteome</keyword>
<protein>
    <submittedName>
        <fullName evidence="1">Uncharacterized protein</fullName>
    </submittedName>
</protein>
<dbReference type="GeneID" id="25911919"/>
<gene>
    <name evidence="1" type="ORF">SARC_11415</name>
</gene>
<dbReference type="Proteomes" id="UP000054560">
    <property type="component" value="Unassembled WGS sequence"/>
</dbReference>
<accession>A0A0L0FH39</accession>
<sequence length="101" mass="10407">MSLVDTTDAEVQEVAPAVESIPTGGDLLMPTKVDAASEAAEVKEAAAAADEEPKEEEHTYSRQISELIDDFDPLAGGASKTSAANPTAALSDLKGIDMTST</sequence>
<evidence type="ECO:0000313" key="1">
    <source>
        <dbReference type="EMBL" id="KNC76072.1"/>
    </source>
</evidence>
<name>A0A0L0FH39_9EUKA</name>
<reference evidence="1 2" key="1">
    <citation type="submission" date="2011-02" db="EMBL/GenBank/DDBJ databases">
        <title>The Genome Sequence of Sphaeroforma arctica JP610.</title>
        <authorList>
            <consortium name="The Broad Institute Genome Sequencing Platform"/>
            <person name="Russ C."/>
            <person name="Cuomo C."/>
            <person name="Young S.K."/>
            <person name="Zeng Q."/>
            <person name="Gargeya S."/>
            <person name="Alvarado L."/>
            <person name="Berlin A."/>
            <person name="Chapman S.B."/>
            <person name="Chen Z."/>
            <person name="Freedman E."/>
            <person name="Gellesch M."/>
            <person name="Goldberg J."/>
            <person name="Griggs A."/>
            <person name="Gujja S."/>
            <person name="Heilman E."/>
            <person name="Heiman D."/>
            <person name="Howarth C."/>
            <person name="Mehta T."/>
            <person name="Neiman D."/>
            <person name="Pearson M."/>
            <person name="Roberts A."/>
            <person name="Saif S."/>
            <person name="Shea T."/>
            <person name="Shenoy N."/>
            <person name="Sisk P."/>
            <person name="Stolte C."/>
            <person name="Sykes S."/>
            <person name="White J."/>
            <person name="Yandava C."/>
            <person name="Burger G."/>
            <person name="Gray M.W."/>
            <person name="Holland P.W.H."/>
            <person name="King N."/>
            <person name="Lang F.B.F."/>
            <person name="Roger A.J."/>
            <person name="Ruiz-Trillo I."/>
            <person name="Haas B."/>
            <person name="Nusbaum C."/>
            <person name="Birren B."/>
        </authorList>
    </citation>
    <scope>NUCLEOTIDE SEQUENCE [LARGE SCALE GENOMIC DNA]</scope>
    <source>
        <strain evidence="1 2">JP610</strain>
    </source>
</reference>
<dbReference type="RefSeq" id="XP_014149974.1">
    <property type="nucleotide sequence ID" value="XM_014294499.1"/>
</dbReference>
<proteinExistence type="predicted"/>
<dbReference type="EMBL" id="KQ243271">
    <property type="protein sequence ID" value="KNC76072.1"/>
    <property type="molecule type" value="Genomic_DNA"/>
</dbReference>
<organism evidence="1 2">
    <name type="scientific">Sphaeroforma arctica JP610</name>
    <dbReference type="NCBI Taxonomy" id="667725"/>
    <lineage>
        <taxon>Eukaryota</taxon>
        <taxon>Ichthyosporea</taxon>
        <taxon>Ichthyophonida</taxon>
        <taxon>Sphaeroforma</taxon>
    </lineage>
</organism>